<dbReference type="AlphaFoldDB" id="A0AAW1ABI4"/>
<dbReference type="Proteomes" id="UP001432146">
    <property type="component" value="Unassembled WGS sequence"/>
</dbReference>
<organism evidence="2 3">
    <name type="scientific">Tetragonisca angustula</name>
    <dbReference type="NCBI Taxonomy" id="166442"/>
    <lineage>
        <taxon>Eukaryota</taxon>
        <taxon>Metazoa</taxon>
        <taxon>Ecdysozoa</taxon>
        <taxon>Arthropoda</taxon>
        <taxon>Hexapoda</taxon>
        <taxon>Insecta</taxon>
        <taxon>Pterygota</taxon>
        <taxon>Neoptera</taxon>
        <taxon>Endopterygota</taxon>
        <taxon>Hymenoptera</taxon>
        <taxon>Apocrita</taxon>
        <taxon>Aculeata</taxon>
        <taxon>Apoidea</taxon>
        <taxon>Anthophila</taxon>
        <taxon>Apidae</taxon>
        <taxon>Tetragonisca</taxon>
    </lineage>
</organism>
<feature type="compositionally biased region" description="Basic and acidic residues" evidence="1">
    <location>
        <begin position="37"/>
        <end position="66"/>
    </location>
</feature>
<dbReference type="EMBL" id="JAWNGG020000036">
    <property type="protein sequence ID" value="KAK9306674.1"/>
    <property type="molecule type" value="Genomic_DNA"/>
</dbReference>
<name>A0AAW1ABI4_9HYME</name>
<feature type="compositionally biased region" description="Polar residues" evidence="1">
    <location>
        <begin position="1"/>
        <end position="26"/>
    </location>
</feature>
<reference evidence="2 3" key="1">
    <citation type="submission" date="2024-05" db="EMBL/GenBank/DDBJ databases">
        <title>The nuclear and mitochondrial genome assemblies of Tetragonisca angustula (Apidae: Meliponini), a tiny yet remarkable pollinator in the Neotropics.</title>
        <authorList>
            <person name="Ferrari R."/>
            <person name="Ricardo P.C."/>
            <person name="Dias F.C."/>
            <person name="Araujo N.S."/>
            <person name="Soares D.O."/>
            <person name="Zhou Q.-S."/>
            <person name="Zhu C.-D."/>
            <person name="Coutinho L."/>
            <person name="Airas M.C."/>
            <person name="Batista T.M."/>
        </authorList>
    </citation>
    <scope>NUCLEOTIDE SEQUENCE [LARGE SCALE GENOMIC DNA]</scope>
    <source>
        <strain evidence="2">ASF017062</strain>
        <tissue evidence="2">Abdomen</tissue>
    </source>
</reference>
<protein>
    <submittedName>
        <fullName evidence="2">Uncharacterized protein</fullName>
    </submittedName>
</protein>
<comment type="caution">
    <text evidence="2">The sequence shown here is derived from an EMBL/GenBank/DDBJ whole genome shotgun (WGS) entry which is preliminary data.</text>
</comment>
<evidence type="ECO:0000313" key="3">
    <source>
        <dbReference type="Proteomes" id="UP001432146"/>
    </source>
</evidence>
<gene>
    <name evidence="2" type="ORF">QLX08_002607</name>
</gene>
<accession>A0AAW1ABI4</accession>
<feature type="region of interest" description="Disordered" evidence="1">
    <location>
        <begin position="1"/>
        <end position="66"/>
    </location>
</feature>
<proteinExistence type="predicted"/>
<sequence>MLPPRITSSEIQPSYTAISQIRSPSMNAPRVTSLGEHAGERASERTNERTNERARQEHLVKAESEGKRRSQWRYVDSFTQFWRIKVFRIDSRSIPSRFVKDVHVQGGSSLRN</sequence>
<evidence type="ECO:0000313" key="2">
    <source>
        <dbReference type="EMBL" id="KAK9306674.1"/>
    </source>
</evidence>
<keyword evidence="3" id="KW-1185">Reference proteome</keyword>
<evidence type="ECO:0000256" key="1">
    <source>
        <dbReference type="SAM" id="MobiDB-lite"/>
    </source>
</evidence>